<gene>
    <name evidence="1" type="ORF">KTO63_11375</name>
</gene>
<protein>
    <recommendedName>
        <fullName evidence="3">Pyridoxamine 5'-phosphate oxidase putative domain-containing protein</fullName>
    </recommendedName>
</protein>
<organism evidence="1 2">
    <name type="scientific">Pinibacter aurantiacus</name>
    <dbReference type="NCBI Taxonomy" id="2851599"/>
    <lineage>
        <taxon>Bacteria</taxon>
        <taxon>Pseudomonadati</taxon>
        <taxon>Bacteroidota</taxon>
        <taxon>Chitinophagia</taxon>
        <taxon>Chitinophagales</taxon>
        <taxon>Chitinophagaceae</taxon>
        <taxon>Pinibacter</taxon>
    </lineage>
</organism>
<name>A0A9E2W823_9BACT</name>
<reference evidence="1" key="1">
    <citation type="submission" date="2021-06" db="EMBL/GenBank/DDBJ databases">
        <authorList>
            <person name="Huq M.A."/>
        </authorList>
    </citation>
    <scope>NUCLEOTIDE SEQUENCE</scope>
    <source>
        <strain evidence="1">MAH-26</strain>
    </source>
</reference>
<evidence type="ECO:0000313" key="2">
    <source>
        <dbReference type="Proteomes" id="UP000812270"/>
    </source>
</evidence>
<dbReference type="Proteomes" id="UP000812270">
    <property type="component" value="Unassembled WGS sequence"/>
</dbReference>
<evidence type="ECO:0000313" key="1">
    <source>
        <dbReference type="EMBL" id="MBV4357751.1"/>
    </source>
</evidence>
<dbReference type="AlphaFoldDB" id="A0A9E2W823"/>
<comment type="caution">
    <text evidence="1">The sequence shown here is derived from an EMBL/GenBank/DDBJ whole genome shotgun (WGS) entry which is preliminary data.</text>
</comment>
<dbReference type="EMBL" id="JAHSPG010000008">
    <property type="protein sequence ID" value="MBV4357751.1"/>
    <property type="molecule type" value="Genomic_DNA"/>
</dbReference>
<sequence>MTITPGSILSKKVLTFIQSQTVITLCVCDNNVPYTAMCYYVYLPEENIIVFKSKQETTHMNVALKNSLIAGAVRQDKLLSTNVVGVQLTGMLLASNNNSLLSVATRKYYMKYPFAVAVSGNIWMIRPDTIKYTENKMGIMGKEEYRLITE</sequence>
<keyword evidence="2" id="KW-1185">Reference proteome</keyword>
<proteinExistence type="predicted"/>
<evidence type="ECO:0008006" key="3">
    <source>
        <dbReference type="Google" id="ProtNLM"/>
    </source>
</evidence>
<dbReference type="RefSeq" id="WP_217791407.1">
    <property type="nucleotide sequence ID" value="NZ_JAHSPG010000008.1"/>
</dbReference>
<accession>A0A9E2W823</accession>